<dbReference type="Pfam" id="PF00528">
    <property type="entry name" value="BPD_transp_1"/>
    <property type="match status" value="1"/>
</dbReference>
<dbReference type="GO" id="GO:0005886">
    <property type="term" value="C:plasma membrane"/>
    <property type="evidence" value="ECO:0007669"/>
    <property type="project" value="UniProtKB-SubCell"/>
</dbReference>
<feature type="transmembrane region" description="Helical" evidence="7">
    <location>
        <begin position="284"/>
        <end position="307"/>
    </location>
</feature>
<feature type="transmembrane region" description="Helical" evidence="7">
    <location>
        <begin position="12"/>
        <end position="33"/>
    </location>
</feature>
<sequence length="317" mass="34414">MSTARYLARAALQGAALLLGVTLVSFVLMVHFAPDRTWGLLGKNPTAEQVAEVRHELGYDRPLASRYVDFLGELVTLDFGHSDTTGERVTDMLSRTVPVTLALVIPGFILGNVLGIILGLAAAWKRGRWLDRWVMAGSVAGMSLSFLVIIIALQILLCTPWGLDLFPARGWRVDGLGSYLWYVTVPTLALVTVTLGYNARFYRSVAAEELDRNHIRTARAYGASPATILFVHVLRNGAIAILTRVLFSIPLVVVSGSLLLETYFGIPGVGRVTFDAITSGDQPVLKAVVSLTAVAFVLLQACADACYRWADPRVARS</sequence>
<dbReference type="SUPFAM" id="SSF161098">
    <property type="entry name" value="MetI-like"/>
    <property type="match status" value="1"/>
</dbReference>
<gene>
    <name evidence="9" type="ORF">F3N42_11255</name>
</gene>
<dbReference type="CDD" id="cd06261">
    <property type="entry name" value="TM_PBP2"/>
    <property type="match status" value="1"/>
</dbReference>
<evidence type="ECO:0000256" key="7">
    <source>
        <dbReference type="RuleBase" id="RU363032"/>
    </source>
</evidence>
<dbReference type="InterPro" id="IPR045621">
    <property type="entry name" value="BPD_transp_1_N"/>
</dbReference>
<evidence type="ECO:0000256" key="4">
    <source>
        <dbReference type="ARBA" id="ARBA00022692"/>
    </source>
</evidence>
<comment type="caution">
    <text evidence="9">The sequence shown here is derived from an EMBL/GenBank/DDBJ whole genome shotgun (WGS) entry which is preliminary data.</text>
</comment>
<keyword evidence="5 7" id="KW-1133">Transmembrane helix</keyword>
<evidence type="ECO:0000256" key="1">
    <source>
        <dbReference type="ARBA" id="ARBA00004651"/>
    </source>
</evidence>
<evidence type="ECO:0000256" key="2">
    <source>
        <dbReference type="ARBA" id="ARBA00022448"/>
    </source>
</evidence>
<feature type="domain" description="ABC transmembrane type-1" evidence="8">
    <location>
        <begin position="97"/>
        <end position="303"/>
    </location>
</feature>
<dbReference type="EMBL" id="VYXP01000006">
    <property type="protein sequence ID" value="KAA9130925.1"/>
    <property type="molecule type" value="Genomic_DNA"/>
</dbReference>
<dbReference type="RefSeq" id="WP_150864563.1">
    <property type="nucleotide sequence ID" value="NZ_VYXP01000006.1"/>
</dbReference>
<evidence type="ECO:0000256" key="3">
    <source>
        <dbReference type="ARBA" id="ARBA00022475"/>
    </source>
</evidence>
<accession>A0A5N0T7A2</accession>
<comment type="similarity">
    <text evidence="7">Belongs to the binding-protein-dependent transport system permease family.</text>
</comment>
<feature type="transmembrane region" description="Helical" evidence="7">
    <location>
        <begin position="133"/>
        <end position="157"/>
    </location>
</feature>
<evidence type="ECO:0000259" key="8">
    <source>
        <dbReference type="PROSITE" id="PS50928"/>
    </source>
</evidence>
<dbReference type="PROSITE" id="PS50928">
    <property type="entry name" value="ABC_TM1"/>
    <property type="match status" value="1"/>
</dbReference>
<evidence type="ECO:0000256" key="6">
    <source>
        <dbReference type="ARBA" id="ARBA00023136"/>
    </source>
</evidence>
<dbReference type="InterPro" id="IPR000515">
    <property type="entry name" value="MetI-like"/>
</dbReference>
<keyword evidence="10" id="KW-1185">Reference proteome</keyword>
<dbReference type="GO" id="GO:0055085">
    <property type="term" value="P:transmembrane transport"/>
    <property type="evidence" value="ECO:0007669"/>
    <property type="project" value="InterPro"/>
</dbReference>
<evidence type="ECO:0000256" key="5">
    <source>
        <dbReference type="ARBA" id="ARBA00022989"/>
    </source>
</evidence>
<feature type="transmembrane region" description="Helical" evidence="7">
    <location>
        <begin position="99"/>
        <end position="121"/>
    </location>
</feature>
<proteinExistence type="inferred from homology"/>
<name>A0A5N0T7A2_9GAMM</name>
<dbReference type="PANTHER" id="PTHR43163:SF7">
    <property type="entry name" value="DIPEPTIDE-TRANSPORT INTEGRAL MEMBRANE PROTEIN ABC TRANSPORTER DPPB-RELATED"/>
    <property type="match status" value="1"/>
</dbReference>
<reference evidence="9 10" key="1">
    <citation type="submission" date="2019-09" db="EMBL/GenBank/DDBJ databases">
        <title>Wenzhouxiangella sp. Genome sequencing and assembly.</title>
        <authorList>
            <person name="Zhang R."/>
        </authorList>
    </citation>
    <scope>NUCLEOTIDE SEQUENCE [LARGE SCALE GENOMIC DNA]</scope>
    <source>
        <strain evidence="9 10">W260</strain>
    </source>
</reference>
<protein>
    <submittedName>
        <fullName evidence="9">ABC transporter permease</fullName>
    </submittedName>
</protein>
<dbReference type="InterPro" id="IPR035906">
    <property type="entry name" value="MetI-like_sf"/>
</dbReference>
<keyword evidence="4 7" id="KW-0812">Transmembrane</keyword>
<feature type="transmembrane region" description="Helical" evidence="7">
    <location>
        <begin position="179"/>
        <end position="197"/>
    </location>
</feature>
<dbReference type="Pfam" id="PF19300">
    <property type="entry name" value="BPD_transp_1_N"/>
    <property type="match status" value="1"/>
</dbReference>
<evidence type="ECO:0000313" key="9">
    <source>
        <dbReference type="EMBL" id="KAA9130925.1"/>
    </source>
</evidence>
<organism evidence="9 10">
    <name type="scientific">Marinihelvus fidelis</name>
    <dbReference type="NCBI Taxonomy" id="2613842"/>
    <lineage>
        <taxon>Bacteria</taxon>
        <taxon>Pseudomonadati</taxon>
        <taxon>Pseudomonadota</taxon>
        <taxon>Gammaproteobacteria</taxon>
        <taxon>Chromatiales</taxon>
        <taxon>Wenzhouxiangellaceae</taxon>
        <taxon>Marinihelvus</taxon>
    </lineage>
</organism>
<dbReference type="Gene3D" id="1.10.3720.10">
    <property type="entry name" value="MetI-like"/>
    <property type="match status" value="1"/>
</dbReference>
<evidence type="ECO:0000313" key="10">
    <source>
        <dbReference type="Proteomes" id="UP000325372"/>
    </source>
</evidence>
<keyword evidence="3" id="KW-1003">Cell membrane</keyword>
<keyword evidence="2 7" id="KW-0813">Transport</keyword>
<comment type="subcellular location">
    <subcellularLocation>
        <location evidence="1 7">Cell membrane</location>
        <topology evidence="1 7">Multi-pass membrane protein</topology>
    </subcellularLocation>
</comment>
<feature type="transmembrane region" description="Helical" evidence="7">
    <location>
        <begin position="245"/>
        <end position="264"/>
    </location>
</feature>
<dbReference type="PANTHER" id="PTHR43163">
    <property type="entry name" value="DIPEPTIDE TRANSPORT SYSTEM PERMEASE PROTEIN DPPB-RELATED"/>
    <property type="match status" value="1"/>
</dbReference>
<keyword evidence="6 7" id="KW-0472">Membrane</keyword>
<dbReference type="AlphaFoldDB" id="A0A5N0T7A2"/>
<dbReference type="Proteomes" id="UP000325372">
    <property type="component" value="Unassembled WGS sequence"/>
</dbReference>